<dbReference type="OrthoDB" id="2733362at2"/>
<gene>
    <name evidence="1" type="ORF">CLORY_03080</name>
</gene>
<dbReference type="Gene3D" id="1.25.10.10">
    <property type="entry name" value="Leucine-rich Repeat Variant"/>
    <property type="match status" value="1"/>
</dbReference>
<evidence type="ECO:0000313" key="1">
    <source>
        <dbReference type="EMBL" id="OPJ64799.1"/>
    </source>
</evidence>
<dbReference type="STRING" id="1450648.CLORY_03080"/>
<evidence type="ECO:0008006" key="3">
    <source>
        <dbReference type="Google" id="ProtNLM"/>
    </source>
</evidence>
<accession>A0A1V4IY19</accession>
<dbReference type="InterPro" id="IPR011989">
    <property type="entry name" value="ARM-like"/>
</dbReference>
<dbReference type="EMBL" id="MZGV01000002">
    <property type="protein sequence ID" value="OPJ64799.1"/>
    <property type="molecule type" value="Genomic_DNA"/>
</dbReference>
<sequence length="206" mass="23610">MIEKIAFNLGRNDEEPNIALAIELSNSKDLKGIEEIVDGLKNKKEQVANDCIKVLYEIGERKPELIANYVLDFIQLLKSRNNRLVWGAMTAISKITVLKPKEVFENIEIIIDAYENGSVITRDNSISVFAELAKADKKYEKIMLTKIIQHLETCRPKEVGQHAERAFICINQENSNEFLSVLLKRRNNLSDSQKKRVDKLIKKINI</sequence>
<keyword evidence="2" id="KW-1185">Reference proteome</keyword>
<dbReference type="InterPro" id="IPR016024">
    <property type="entry name" value="ARM-type_fold"/>
</dbReference>
<comment type="caution">
    <text evidence="1">The sequence shown here is derived from an EMBL/GenBank/DDBJ whole genome shotgun (WGS) entry which is preliminary data.</text>
</comment>
<reference evidence="1 2" key="1">
    <citation type="submission" date="2017-03" db="EMBL/GenBank/DDBJ databases">
        <title>Genome sequence of Clostridium oryzae DSM 28571.</title>
        <authorList>
            <person name="Poehlein A."/>
            <person name="Daniel R."/>
        </authorList>
    </citation>
    <scope>NUCLEOTIDE SEQUENCE [LARGE SCALE GENOMIC DNA]</scope>
    <source>
        <strain evidence="1 2">DSM 28571</strain>
    </source>
</reference>
<dbReference type="AlphaFoldDB" id="A0A1V4IY19"/>
<protein>
    <recommendedName>
        <fullName evidence="3">HEAT repeat protein</fullName>
    </recommendedName>
</protein>
<dbReference type="Proteomes" id="UP000190080">
    <property type="component" value="Unassembled WGS sequence"/>
</dbReference>
<dbReference type="SUPFAM" id="SSF48371">
    <property type="entry name" value="ARM repeat"/>
    <property type="match status" value="1"/>
</dbReference>
<proteinExistence type="predicted"/>
<evidence type="ECO:0000313" key="2">
    <source>
        <dbReference type="Proteomes" id="UP000190080"/>
    </source>
</evidence>
<name>A0A1V4IY19_9CLOT</name>
<organism evidence="1 2">
    <name type="scientific">Clostridium oryzae</name>
    <dbReference type="NCBI Taxonomy" id="1450648"/>
    <lineage>
        <taxon>Bacteria</taxon>
        <taxon>Bacillati</taxon>
        <taxon>Bacillota</taxon>
        <taxon>Clostridia</taxon>
        <taxon>Eubacteriales</taxon>
        <taxon>Clostridiaceae</taxon>
        <taxon>Clostridium</taxon>
    </lineage>
</organism>